<organism evidence="2 3">
    <name type="scientific">Hanseniaspora valbyensis NRRL Y-1626</name>
    <dbReference type="NCBI Taxonomy" id="766949"/>
    <lineage>
        <taxon>Eukaryota</taxon>
        <taxon>Fungi</taxon>
        <taxon>Dikarya</taxon>
        <taxon>Ascomycota</taxon>
        <taxon>Saccharomycotina</taxon>
        <taxon>Saccharomycetes</taxon>
        <taxon>Saccharomycodales</taxon>
        <taxon>Saccharomycodaceae</taxon>
        <taxon>Hanseniaspora</taxon>
    </lineage>
</organism>
<evidence type="ECO:0000313" key="2">
    <source>
        <dbReference type="EMBL" id="OBA26288.1"/>
    </source>
</evidence>
<keyword evidence="3" id="KW-1185">Reference proteome</keyword>
<evidence type="ECO:0000313" key="3">
    <source>
        <dbReference type="Proteomes" id="UP000092321"/>
    </source>
</evidence>
<sequence length="312" mass="36255">MNFFTKQGATEIYNTYTLHKFDNENFRNSRDTNKLYDFPKKNPFDQNIDWKELTKHYENGTLNHDYKITYKPVLEHLKLENIGANKPVAEKENNIKNNTIGNDNPQISAESALCDQTLKKQSPLFKKKHINLTKTESSNNTKVNRFNDKFQPMNTFSEKPVKSKESNFKTKNPFFLNSGKISKLKNKISIDQSRKKKKKENFYKKIMYTTTVCSAVFSTVALATTAALFAPLLPTILPFLLPVSIASNGIILFKVKKVVSKTKKKICSEIQKFKINTTNYRNSKKLYSQKLLFKNTKLKELFRKKNKMITKF</sequence>
<proteinExistence type="predicted"/>
<feature type="transmembrane region" description="Helical" evidence="1">
    <location>
        <begin position="236"/>
        <end position="255"/>
    </location>
</feature>
<reference evidence="3" key="1">
    <citation type="journal article" date="2016" name="Proc. Natl. Acad. Sci. U.S.A.">
        <title>Comparative genomics of biotechnologically important yeasts.</title>
        <authorList>
            <person name="Riley R."/>
            <person name="Haridas S."/>
            <person name="Wolfe K.H."/>
            <person name="Lopes M.R."/>
            <person name="Hittinger C.T."/>
            <person name="Goeker M."/>
            <person name="Salamov A.A."/>
            <person name="Wisecaver J.H."/>
            <person name="Long T.M."/>
            <person name="Calvey C.H."/>
            <person name="Aerts A.L."/>
            <person name="Barry K.W."/>
            <person name="Choi C."/>
            <person name="Clum A."/>
            <person name="Coughlan A.Y."/>
            <person name="Deshpande S."/>
            <person name="Douglass A.P."/>
            <person name="Hanson S.J."/>
            <person name="Klenk H.-P."/>
            <person name="LaButti K.M."/>
            <person name="Lapidus A."/>
            <person name="Lindquist E.A."/>
            <person name="Lipzen A.M."/>
            <person name="Meier-Kolthoff J.P."/>
            <person name="Ohm R.A."/>
            <person name="Otillar R.P."/>
            <person name="Pangilinan J.L."/>
            <person name="Peng Y."/>
            <person name="Rokas A."/>
            <person name="Rosa C.A."/>
            <person name="Scheuner C."/>
            <person name="Sibirny A.A."/>
            <person name="Slot J.C."/>
            <person name="Stielow J.B."/>
            <person name="Sun H."/>
            <person name="Kurtzman C.P."/>
            <person name="Blackwell M."/>
            <person name="Grigoriev I.V."/>
            <person name="Jeffries T.W."/>
        </authorList>
    </citation>
    <scope>NUCLEOTIDE SEQUENCE [LARGE SCALE GENOMIC DNA]</scope>
    <source>
        <strain evidence="3">NRRL Y-1626</strain>
    </source>
</reference>
<keyword evidence="1" id="KW-1133">Transmembrane helix</keyword>
<keyword evidence="1" id="KW-0472">Membrane</keyword>
<feature type="transmembrane region" description="Helical" evidence="1">
    <location>
        <begin position="206"/>
        <end position="230"/>
    </location>
</feature>
<keyword evidence="1" id="KW-0812">Transmembrane</keyword>
<gene>
    <name evidence="2" type="ORF">HANVADRAFT_86087</name>
</gene>
<dbReference type="AlphaFoldDB" id="A0A1B7TC44"/>
<comment type="caution">
    <text evidence="2">The sequence shown here is derived from an EMBL/GenBank/DDBJ whole genome shotgun (WGS) entry which is preliminary data.</text>
</comment>
<protein>
    <submittedName>
        <fullName evidence="2">Uncharacterized protein</fullName>
    </submittedName>
</protein>
<dbReference type="EMBL" id="LXPE01000020">
    <property type="protein sequence ID" value="OBA26288.1"/>
    <property type="molecule type" value="Genomic_DNA"/>
</dbReference>
<dbReference type="Proteomes" id="UP000092321">
    <property type="component" value="Unassembled WGS sequence"/>
</dbReference>
<accession>A0A1B7TC44</accession>
<name>A0A1B7TC44_9ASCO</name>
<evidence type="ECO:0000256" key="1">
    <source>
        <dbReference type="SAM" id="Phobius"/>
    </source>
</evidence>